<comment type="subcellular location">
    <subcellularLocation>
        <location evidence="2">Mitochondrion</location>
    </subcellularLocation>
</comment>
<gene>
    <name evidence="8" type="ORF">G6O67_000046</name>
</gene>
<evidence type="ECO:0000259" key="7">
    <source>
        <dbReference type="Pfam" id="PF14881"/>
    </source>
</evidence>
<evidence type="ECO:0000313" key="8">
    <source>
        <dbReference type="EMBL" id="KAF4512698.1"/>
    </source>
</evidence>
<dbReference type="Proteomes" id="UP000557566">
    <property type="component" value="Unassembled WGS sequence"/>
</dbReference>
<comment type="caution">
    <text evidence="8">The sequence shown here is derived from an EMBL/GenBank/DDBJ whole genome shotgun (WGS) entry which is preliminary data.</text>
</comment>
<accession>A0A8H4PYQ7</accession>
<keyword evidence="4" id="KW-0496">Mitochondrion</keyword>
<proteinExistence type="inferred from homology"/>
<feature type="region of interest" description="Disordered" evidence="5">
    <location>
        <begin position="68"/>
        <end position="98"/>
    </location>
</feature>
<evidence type="ECO:0000313" key="9">
    <source>
        <dbReference type="Proteomes" id="UP000557566"/>
    </source>
</evidence>
<dbReference type="PANTHER" id="PTHR13391">
    <property type="entry name" value="MITOCHONDRIAL DISTRIBUTION REGULATOR MISATO"/>
    <property type="match status" value="1"/>
</dbReference>
<evidence type="ECO:0000256" key="1">
    <source>
        <dbReference type="ARBA" id="ARBA00003757"/>
    </source>
</evidence>
<evidence type="ECO:0000256" key="5">
    <source>
        <dbReference type="SAM" id="MobiDB-lite"/>
    </source>
</evidence>
<comment type="similarity">
    <text evidence="3">Belongs to the misato family.</text>
</comment>
<dbReference type="Pfam" id="PF10644">
    <property type="entry name" value="Misat_Tub_SegII"/>
    <property type="match status" value="1"/>
</dbReference>
<organism evidence="8 9">
    <name type="scientific">Ophiocordyceps sinensis</name>
    <dbReference type="NCBI Taxonomy" id="72228"/>
    <lineage>
        <taxon>Eukaryota</taxon>
        <taxon>Fungi</taxon>
        <taxon>Dikarya</taxon>
        <taxon>Ascomycota</taxon>
        <taxon>Pezizomycotina</taxon>
        <taxon>Sordariomycetes</taxon>
        <taxon>Hypocreomycetidae</taxon>
        <taxon>Hypocreales</taxon>
        <taxon>Ophiocordycipitaceae</taxon>
        <taxon>Ophiocordyceps</taxon>
    </lineage>
</organism>
<dbReference type="InterPro" id="IPR029209">
    <property type="entry name" value="DML1/Misato_tubulin"/>
</dbReference>
<name>A0A8H4PYQ7_9HYPO</name>
<comment type="function">
    <text evidence="1">Involved in the partitioning of the mitochondrial organelle and mitochondrial DNA (mtDNA) inheritance.</text>
</comment>
<evidence type="ECO:0000256" key="4">
    <source>
        <dbReference type="ARBA" id="ARBA00023128"/>
    </source>
</evidence>
<dbReference type="OrthoDB" id="271881at2759"/>
<feature type="domain" description="Misato Segment II tubulin-like" evidence="6">
    <location>
        <begin position="2"/>
        <end position="71"/>
    </location>
</feature>
<dbReference type="GO" id="GO:0005739">
    <property type="term" value="C:mitochondrion"/>
    <property type="evidence" value="ECO:0007669"/>
    <property type="project" value="UniProtKB-SubCell"/>
</dbReference>
<feature type="compositionally biased region" description="Polar residues" evidence="5">
    <location>
        <begin position="79"/>
        <end position="89"/>
    </location>
</feature>
<reference evidence="8 9" key="1">
    <citation type="journal article" date="2020" name="Genome Biol. Evol.">
        <title>A new high-quality draft genome assembly of the Chinese cordyceps Ophiocordyceps sinensis.</title>
        <authorList>
            <person name="Shu R."/>
            <person name="Zhang J."/>
            <person name="Meng Q."/>
            <person name="Zhang H."/>
            <person name="Zhou G."/>
            <person name="Li M."/>
            <person name="Wu P."/>
            <person name="Zhao Y."/>
            <person name="Chen C."/>
            <person name="Qin Q."/>
        </authorList>
    </citation>
    <scope>NUCLEOTIDE SEQUENCE [LARGE SCALE GENOMIC DNA]</scope>
    <source>
        <strain evidence="8 9">IOZ07</strain>
    </source>
</reference>
<keyword evidence="9" id="KW-1185">Reference proteome</keyword>
<dbReference type="EMBL" id="JAAVMX010000001">
    <property type="protein sequence ID" value="KAF4512698.1"/>
    <property type="molecule type" value="Genomic_DNA"/>
</dbReference>
<protein>
    <recommendedName>
        <fullName evidence="10">Tubulin FtsZ</fullName>
    </recommendedName>
</protein>
<dbReference type="AlphaFoldDB" id="A0A8H4PYQ7"/>
<sequence>MREIVTLQLGHLSNYLATHFWNAQESYFTYGDGENPLVDHNVHWRAGIGHDGAETFLPRTVVYDLKGGSGQPAVHKQETVSPSAYQQSLDAGAEPPRPAPSAVRYWSDFSRVYLHPRSAVQLYDFELGSAVRPFERFAMGAELFASLDKDHDIVDRDWRPFVEECDAMQGIQVLTTLDDAWGGFSSSYLEALRDEYPKSCIWVWGLQAPLLDVSRHQRQLRLVNTALSLSQSCSMASMVVPLAVPDAHASPPLALDRRSPWHVSGLLSTAMESAALLSRLVALPGHRPTSLSDVAEGLNASGRQTLVNASMGVGARALDPDAEMMDCGLLHPGCGNAHGRRGRAFFGQMYTCRGAGADKDPVDHASGQASRHNMGTPVIRSCNSPLLFPLLSSFPPLYPNISAEGAAIPVRAVLSTDSSMSGRVKMLQSQTCRLVTVEDRETLSSGLMDIADAYQHGWSSGSDEGDDDI</sequence>
<dbReference type="GO" id="GO:0007005">
    <property type="term" value="P:mitochondrion organization"/>
    <property type="evidence" value="ECO:0007669"/>
    <property type="project" value="InterPro"/>
</dbReference>
<evidence type="ECO:0008006" key="10">
    <source>
        <dbReference type="Google" id="ProtNLM"/>
    </source>
</evidence>
<evidence type="ECO:0000256" key="3">
    <source>
        <dbReference type="ARBA" id="ARBA00008507"/>
    </source>
</evidence>
<dbReference type="InterPro" id="IPR036525">
    <property type="entry name" value="Tubulin/FtsZ_GTPase_sf"/>
</dbReference>
<dbReference type="PANTHER" id="PTHR13391:SF0">
    <property type="entry name" value="PROTEIN MISATO HOMOLOG 1"/>
    <property type="match status" value="1"/>
</dbReference>
<evidence type="ECO:0000256" key="2">
    <source>
        <dbReference type="ARBA" id="ARBA00004173"/>
    </source>
</evidence>
<feature type="domain" description="DML1/Misato tubulin" evidence="7">
    <location>
        <begin position="95"/>
        <end position="280"/>
    </location>
</feature>
<dbReference type="Pfam" id="PF14881">
    <property type="entry name" value="Tubulin_3"/>
    <property type="match status" value="1"/>
</dbReference>
<dbReference type="SUPFAM" id="SSF52490">
    <property type="entry name" value="Tubulin nucleotide-binding domain-like"/>
    <property type="match status" value="1"/>
</dbReference>
<dbReference type="Gene3D" id="3.40.50.1440">
    <property type="entry name" value="Tubulin/FtsZ, GTPase domain"/>
    <property type="match status" value="1"/>
</dbReference>
<evidence type="ECO:0000259" key="6">
    <source>
        <dbReference type="Pfam" id="PF10644"/>
    </source>
</evidence>
<dbReference type="InterPro" id="IPR049942">
    <property type="entry name" value="DML1/Misato"/>
</dbReference>
<dbReference type="InterPro" id="IPR019605">
    <property type="entry name" value="Misato_II_tubulin-like"/>
</dbReference>